<dbReference type="AlphaFoldDB" id="A0AA35WY23"/>
<sequence>MAHGYNNFMNNKDFHPANFTNQKRIWEAEQKKAQEEKKQEELRAQYLKEQEIYCSKELLGKANPLDFMYEPPPGYVKDEEADAKVEEGKLELKFEWQKPGRSAPREEFAKEMNLRDQPFGVAVRNVKCIKCGKWGHINTDKECPLFGKIKPSAIGNPGAEETSEQQAAPQGVEDGLSFRQCVRDRVVDARASNQQILASDDETELHDLLATMDSHGKKKMLRKLARIEAREIAGGDGAQNKKHKKASKSKSRDRKSRGHDRDGGKKVKRRRHDSTDSSDSDSDSSPHEMRKRSKKRKKNKSEKHKRSKGKGRHSDSDSDSSDLATRGRSARGTKRDSVRKRRRRSDSSGE</sequence>
<dbReference type="Proteomes" id="UP001174909">
    <property type="component" value="Unassembled WGS sequence"/>
</dbReference>
<proteinExistence type="predicted"/>
<dbReference type="Pfam" id="PF10197">
    <property type="entry name" value="Cir_N"/>
    <property type="match status" value="1"/>
</dbReference>
<feature type="region of interest" description="Disordered" evidence="2">
    <location>
        <begin position="1"/>
        <end position="22"/>
    </location>
</feature>
<keyword evidence="5" id="KW-1185">Reference proteome</keyword>
<reference evidence="4" key="1">
    <citation type="submission" date="2023-03" db="EMBL/GenBank/DDBJ databases">
        <authorList>
            <person name="Steffen K."/>
            <person name="Cardenas P."/>
        </authorList>
    </citation>
    <scope>NUCLEOTIDE SEQUENCE</scope>
</reference>
<dbReference type="PANTHER" id="PTHR13151:SF2">
    <property type="entry name" value="COREPRESSOR INTERACTING WITH RBPJ 1"/>
    <property type="match status" value="1"/>
</dbReference>
<evidence type="ECO:0000256" key="1">
    <source>
        <dbReference type="SAM" id="Coils"/>
    </source>
</evidence>
<dbReference type="PANTHER" id="PTHR13151">
    <property type="entry name" value="CBF1 INTERACTING COREPRESSOR CIR"/>
    <property type="match status" value="1"/>
</dbReference>
<feature type="compositionally biased region" description="Basic residues" evidence="2">
    <location>
        <begin position="240"/>
        <end position="258"/>
    </location>
</feature>
<dbReference type="EMBL" id="CASHTH010002497">
    <property type="protein sequence ID" value="CAI8030747.1"/>
    <property type="molecule type" value="Genomic_DNA"/>
</dbReference>
<evidence type="ECO:0000313" key="4">
    <source>
        <dbReference type="EMBL" id="CAI8030747.1"/>
    </source>
</evidence>
<protein>
    <submittedName>
        <fullName evidence="4">Corepressor interacting with RBPJ 1</fullName>
    </submittedName>
</protein>
<feature type="domain" description="CBF1-interacting co-repressor CIR N-terminal" evidence="3">
    <location>
        <begin position="13"/>
        <end position="49"/>
    </location>
</feature>
<dbReference type="SMART" id="SM01083">
    <property type="entry name" value="Cir_N"/>
    <property type="match status" value="1"/>
</dbReference>
<name>A0AA35WY23_GEOBA</name>
<organism evidence="4 5">
    <name type="scientific">Geodia barretti</name>
    <name type="common">Barrett's horny sponge</name>
    <dbReference type="NCBI Taxonomy" id="519541"/>
    <lineage>
        <taxon>Eukaryota</taxon>
        <taxon>Metazoa</taxon>
        <taxon>Porifera</taxon>
        <taxon>Demospongiae</taxon>
        <taxon>Heteroscleromorpha</taxon>
        <taxon>Tetractinellida</taxon>
        <taxon>Astrophorina</taxon>
        <taxon>Geodiidae</taxon>
        <taxon>Geodia</taxon>
    </lineage>
</organism>
<feature type="compositionally biased region" description="Basic residues" evidence="2">
    <location>
        <begin position="289"/>
        <end position="311"/>
    </location>
</feature>
<dbReference type="GO" id="GO:0005634">
    <property type="term" value="C:nucleus"/>
    <property type="evidence" value="ECO:0007669"/>
    <property type="project" value="TreeGrafter"/>
</dbReference>
<keyword evidence="1" id="KW-0175">Coiled coil</keyword>
<dbReference type="InterPro" id="IPR019339">
    <property type="entry name" value="CIR_N_dom"/>
</dbReference>
<feature type="region of interest" description="Disordered" evidence="2">
    <location>
        <begin position="230"/>
        <end position="350"/>
    </location>
</feature>
<evidence type="ECO:0000256" key="2">
    <source>
        <dbReference type="SAM" id="MobiDB-lite"/>
    </source>
</evidence>
<comment type="caution">
    <text evidence="4">The sequence shown here is derived from an EMBL/GenBank/DDBJ whole genome shotgun (WGS) entry which is preliminary data.</text>
</comment>
<evidence type="ECO:0000313" key="5">
    <source>
        <dbReference type="Proteomes" id="UP001174909"/>
    </source>
</evidence>
<feature type="compositionally biased region" description="Basic residues" evidence="2">
    <location>
        <begin position="328"/>
        <end position="344"/>
    </location>
</feature>
<dbReference type="GO" id="GO:0003714">
    <property type="term" value="F:transcription corepressor activity"/>
    <property type="evidence" value="ECO:0007669"/>
    <property type="project" value="InterPro"/>
</dbReference>
<feature type="region of interest" description="Disordered" evidence="2">
    <location>
        <begin position="154"/>
        <end position="175"/>
    </location>
</feature>
<dbReference type="InterPro" id="IPR040014">
    <property type="entry name" value="CIR1"/>
</dbReference>
<evidence type="ECO:0000259" key="3">
    <source>
        <dbReference type="SMART" id="SM01083"/>
    </source>
</evidence>
<accession>A0AA35WY23</accession>
<gene>
    <name evidence="4" type="ORF">GBAR_LOCUS17445</name>
</gene>
<feature type="coiled-coil region" evidence="1">
    <location>
        <begin position="23"/>
        <end position="52"/>
    </location>
</feature>